<evidence type="ECO:0000256" key="1">
    <source>
        <dbReference type="ARBA" id="ARBA00007589"/>
    </source>
</evidence>
<protein>
    <submittedName>
        <fullName evidence="4">MoaB/Mog domain-containing protein</fullName>
    </submittedName>
</protein>
<dbReference type="InterPro" id="IPR001453">
    <property type="entry name" value="MoaB/Mog_dom"/>
</dbReference>
<evidence type="ECO:0000313" key="4">
    <source>
        <dbReference type="WBParaSite" id="PSAMB.scaffold3108size19652.g20373.t1"/>
    </source>
</evidence>
<sequence length="172" mass="19282">MNGNNVKSAGIIVIGDEILKGRTRDTNSHFFCKRLFDHGISVHRISVIPDCIDTIAAEVKKFSNDFDLVFTCGGVGTTHDDMTFEGIAKAFNDSVHLNSEMSEVLRNYFKLPKDDKTSPAMKLAMVPKTSELLWGTHRRTGSRSIFPIVRLRNVHVFPGIPQLCEKAFDQIE</sequence>
<evidence type="ECO:0000313" key="3">
    <source>
        <dbReference type="Proteomes" id="UP000887566"/>
    </source>
</evidence>
<feature type="domain" description="MoaB/Mog" evidence="2">
    <location>
        <begin position="10"/>
        <end position="170"/>
    </location>
</feature>
<dbReference type="SUPFAM" id="SSF53218">
    <property type="entry name" value="Molybdenum cofactor biosynthesis proteins"/>
    <property type="match status" value="1"/>
</dbReference>
<name>A0A914W2V3_9BILA</name>
<dbReference type="PANTHER" id="PTHR13939">
    <property type="entry name" value="NICOTINAMIDE-NUCLEOTIDE AMIDOHYDROLASE PNCC"/>
    <property type="match status" value="1"/>
</dbReference>
<evidence type="ECO:0000259" key="2">
    <source>
        <dbReference type="SMART" id="SM00852"/>
    </source>
</evidence>
<comment type="similarity">
    <text evidence="1">In the N-terminal section; belongs to the MoaB/Mog family.</text>
</comment>
<dbReference type="WBParaSite" id="PSAMB.scaffold3108size19652.g20373.t1">
    <property type="protein sequence ID" value="PSAMB.scaffold3108size19652.g20373.t1"/>
    <property type="gene ID" value="PSAMB.scaffold3108size19652.g20373"/>
</dbReference>
<keyword evidence="3" id="KW-1185">Reference proteome</keyword>
<dbReference type="InterPro" id="IPR050101">
    <property type="entry name" value="CinA"/>
</dbReference>
<accession>A0A914W2V3</accession>
<proteinExistence type="inferred from homology"/>
<reference evidence="4" key="1">
    <citation type="submission" date="2022-11" db="UniProtKB">
        <authorList>
            <consortium name="WormBaseParasite"/>
        </authorList>
    </citation>
    <scope>IDENTIFICATION</scope>
</reference>
<dbReference type="CDD" id="cd00885">
    <property type="entry name" value="cinA"/>
    <property type="match status" value="1"/>
</dbReference>
<dbReference type="SMART" id="SM00852">
    <property type="entry name" value="MoCF_biosynth"/>
    <property type="match status" value="1"/>
</dbReference>
<dbReference type="InterPro" id="IPR036425">
    <property type="entry name" value="MoaB/Mog-like_dom_sf"/>
</dbReference>
<organism evidence="3 4">
    <name type="scientific">Plectus sambesii</name>
    <dbReference type="NCBI Taxonomy" id="2011161"/>
    <lineage>
        <taxon>Eukaryota</taxon>
        <taxon>Metazoa</taxon>
        <taxon>Ecdysozoa</taxon>
        <taxon>Nematoda</taxon>
        <taxon>Chromadorea</taxon>
        <taxon>Plectida</taxon>
        <taxon>Plectina</taxon>
        <taxon>Plectoidea</taxon>
        <taxon>Plectidae</taxon>
        <taxon>Plectus</taxon>
    </lineage>
</organism>
<dbReference type="AlphaFoldDB" id="A0A914W2V3"/>
<dbReference type="Pfam" id="PF00994">
    <property type="entry name" value="MoCF_biosynth"/>
    <property type="match status" value="1"/>
</dbReference>
<dbReference type="Proteomes" id="UP000887566">
    <property type="component" value="Unplaced"/>
</dbReference>
<dbReference type="PANTHER" id="PTHR13939:SF0">
    <property type="entry name" value="NMN AMIDOHYDROLASE-LIKE PROTEIN YFAY"/>
    <property type="match status" value="1"/>
</dbReference>
<dbReference type="Gene3D" id="3.40.980.10">
    <property type="entry name" value="MoaB/Mog-like domain"/>
    <property type="match status" value="1"/>
</dbReference>